<dbReference type="EMBL" id="KV878218">
    <property type="protein sequence ID" value="OJJ29934.1"/>
    <property type="molecule type" value="Genomic_DNA"/>
</dbReference>
<feature type="transmembrane region" description="Helical" evidence="1">
    <location>
        <begin position="194"/>
        <end position="218"/>
    </location>
</feature>
<dbReference type="OrthoDB" id="5420247at2759"/>
<gene>
    <name evidence="2" type="ORF">ASPWEDRAFT_177668</name>
</gene>
<feature type="transmembrane region" description="Helical" evidence="1">
    <location>
        <begin position="112"/>
        <end position="132"/>
    </location>
</feature>
<keyword evidence="1" id="KW-0472">Membrane</keyword>
<evidence type="ECO:0000313" key="3">
    <source>
        <dbReference type="Proteomes" id="UP000184383"/>
    </source>
</evidence>
<organism evidence="2 3">
    <name type="scientific">Aspergillus wentii DTO 134E9</name>
    <dbReference type="NCBI Taxonomy" id="1073089"/>
    <lineage>
        <taxon>Eukaryota</taxon>
        <taxon>Fungi</taxon>
        <taxon>Dikarya</taxon>
        <taxon>Ascomycota</taxon>
        <taxon>Pezizomycotina</taxon>
        <taxon>Eurotiomycetes</taxon>
        <taxon>Eurotiomycetidae</taxon>
        <taxon>Eurotiales</taxon>
        <taxon>Aspergillaceae</taxon>
        <taxon>Aspergillus</taxon>
        <taxon>Aspergillus subgen. Cremei</taxon>
    </lineage>
</organism>
<dbReference type="VEuPathDB" id="FungiDB:ASPWEDRAFT_177668"/>
<dbReference type="RefSeq" id="XP_040683611.1">
    <property type="nucleotide sequence ID" value="XM_040831696.1"/>
</dbReference>
<dbReference type="Proteomes" id="UP000184383">
    <property type="component" value="Unassembled WGS sequence"/>
</dbReference>
<keyword evidence="1" id="KW-0812">Transmembrane</keyword>
<dbReference type="STRING" id="1073089.A0A1L9R4V4"/>
<protein>
    <submittedName>
        <fullName evidence="2">Uncharacterized protein</fullName>
    </submittedName>
</protein>
<keyword evidence="1" id="KW-1133">Transmembrane helix</keyword>
<name>A0A1L9R4V4_ASPWE</name>
<dbReference type="GeneID" id="63747544"/>
<evidence type="ECO:0000256" key="1">
    <source>
        <dbReference type="SAM" id="Phobius"/>
    </source>
</evidence>
<keyword evidence="3" id="KW-1185">Reference proteome</keyword>
<reference evidence="3" key="1">
    <citation type="journal article" date="2017" name="Genome Biol.">
        <title>Comparative genomics reveals high biological diversity and specific adaptations in the industrially and medically important fungal genus Aspergillus.</title>
        <authorList>
            <person name="de Vries R.P."/>
            <person name="Riley R."/>
            <person name="Wiebenga A."/>
            <person name="Aguilar-Osorio G."/>
            <person name="Amillis S."/>
            <person name="Uchima C.A."/>
            <person name="Anderluh G."/>
            <person name="Asadollahi M."/>
            <person name="Askin M."/>
            <person name="Barry K."/>
            <person name="Battaglia E."/>
            <person name="Bayram O."/>
            <person name="Benocci T."/>
            <person name="Braus-Stromeyer S.A."/>
            <person name="Caldana C."/>
            <person name="Canovas D."/>
            <person name="Cerqueira G.C."/>
            <person name="Chen F."/>
            <person name="Chen W."/>
            <person name="Choi C."/>
            <person name="Clum A."/>
            <person name="Dos Santos R.A."/>
            <person name="Damasio A.R."/>
            <person name="Diallinas G."/>
            <person name="Emri T."/>
            <person name="Fekete E."/>
            <person name="Flipphi M."/>
            <person name="Freyberg S."/>
            <person name="Gallo A."/>
            <person name="Gournas C."/>
            <person name="Habgood R."/>
            <person name="Hainaut M."/>
            <person name="Harispe M.L."/>
            <person name="Henrissat B."/>
            <person name="Hilden K.S."/>
            <person name="Hope R."/>
            <person name="Hossain A."/>
            <person name="Karabika E."/>
            <person name="Karaffa L."/>
            <person name="Karanyi Z."/>
            <person name="Krasevec N."/>
            <person name="Kuo A."/>
            <person name="Kusch H."/>
            <person name="LaButti K."/>
            <person name="Lagendijk E.L."/>
            <person name="Lapidus A."/>
            <person name="Levasseur A."/>
            <person name="Lindquist E."/>
            <person name="Lipzen A."/>
            <person name="Logrieco A.F."/>
            <person name="MacCabe A."/>
            <person name="Maekelae M.R."/>
            <person name="Malavazi I."/>
            <person name="Melin P."/>
            <person name="Meyer V."/>
            <person name="Mielnichuk N."/>
            <person name="Miskei M."/>
            <person name="Molnar A.P."/>
            <person name="Mule G."/>
            <person name="Ngan C.Y."/>
            <person name="Orejas M."/>
            <person name="Orosz E."/>
            <person name="Ouedraogo J.P."/>
            <person name="Overkamp K.M."/>
            <person name="Park H.-S."/>
            <person name="Perrone G."/>
            <person name="Piumi F."/>
            <person name="Punt P.J."/>
            <person name="Ram A.F."/>
            <person name="Ramon A."/>
            <person name="Rauscher S."/>
            <person name="Record E."/>
            <person name="Riano-Pachon D.M."/>
            <person name="Robert V."/>
            <person name="Roehrig J."/>
            <person name="Ruller R."/>
            <person name="Salamov A."/>
            <person name="Salih N.S."/>
            <person name="Samson R.A."/>
            <person name="Sandor E."/>
            <person name="Sanguinetti M."/>
            <person name="Schuetze T."/>
            <person name="Sepcic K."/>
            <person name="Shelest E."/>
            <person name="Sherlock G."/>
            <person name="Sophianopoulou V."/>
            <person name="Squina F.M."/>
            <person name="Sun H."/>
            <person name="Susca A."/>
            <person name="Todd R.B."/>
            <person name="Tsang A."/>
            <person name="Unkles S.E."/>
            <person name="van de Wiele N."/>
            <person name="van Rossen-Uffink D."/>
            <person name="Oliveira J.V."/>
            <person name="Vesth T.C."/>
            <person name="Visser J."/>
            <person name="Yu J.-H."/>
            <person name="Zhou M."/>
            <person name="Andersen M.R."/>
            <person name="Archer D.B."/>
            <person name="Baker S.E."/>
            <person name="Benoit I."/>
            <person name="Brakhage A.A."/>
            <person name="Braus G.H."/>
            <person name="Fischer R."/>
            <person name="Frisvad J.C."/>
            <person name="Goldman G.H."/>
            <person name="Houbraken J."/>
            <person name="Oakley B."/>
            <person name="Pocsi I."/>
            <person name="Scazzocchio C."/>
            <person name="Seiboth B."/>
            <person name="vanKuyk P.A."/>
            <person name="Wortman J."/>
            <person name="Dyer P.S."/>
            <person name="Grigoriev I.V."/>
        </authorList>
    </citation>
    <scope>NUCLEOTIDE SEQUENCE [LARGE SCALE GENOMIC DNA]</scope>
    <source>
        <strain evidence="3">DTO 134E9</strain>
    </source>
</reference>
<proteinExistence type="predicted"/>
<accession>A0A1L9R4V4</accession>
<feature type="transmembrane region" description="Helical" evidence="1">
    <location>
        <begin position="57"/>
        <end position="77"/>
    </location>
</feature>
<dbReference type="PANTHER" id="PTHR42029">
    <property type="entry name" value="AN04G07800"/>
    <property type="match status" value="1"/>
</dbReference>
<dbReference type="PANTHER" id="PTHR42029:SF2">
    <property type="entry name" value="WAX SYNTHASE DOMAIN-CONTAINING PROTEIN"/>
    <property type="match status" value="1"/>
</dbReference>
<feature type="transmembrane region" description="Helical" evidence="1">
    <location>
        <begin position="83"/>
        <end position="100"/>
    </location>
</feature>
<evidence type="ECO:0000313" key="2">
    <source>
        <dbReference type="EMBL" id="OJJ29934.1"/>
    </source>
</evidence>
<sequence length="294" mass="33704">MPALNIDAIYRNGKRNIHRPIDDPDDLILESWSQGLMVGSLLIMAAITTANMRRGVLLHKLIFLELILAMPQGTFIFVPEPAYGWYLAATTIGLIISWNLHNVVAWMKNRPFLSRIGSIIYIGTVALVQPYWVLEIYANFTYFNNINQLYLKVRPWEPLFRDPWWIYTTCSFVWVIKTQYSFGFVELVRQSPRFGIMLVSMCLTIIFIILDILSVTGVLDGDMTTGINPFWKLCFIFKCLCDTIILDDFKTALDKLRTRWFSQHGGWAGSQLDSNETGQSILSRNRTLSGQGTL</sequence>
<feature type="transmembrane region" description="Helical" evidence="1">
    <location>
        <begin position="164"/>
        <end position="182"/>
    </location>
</feature>
<dbReference type="AlphaFoldDB" id="A0A1L9R4V4"/>